<keyword evidence="2" id="KW-0812">Transmembrane</keyword>
<dbReference type="VEuPathDB" id="PlasmoDB:C922_05180"/>
<protein>
    <submittedName>
        <fullName evidence="3">Uncharacterized protein</fullName>
    </submittedName>
</protein>
<feature type="compositionally biased region" description="Polar residues" evidence="1">
    <location>
        <begin position="298"/>
        <end position="312"/>
    </location>
</feature>
<sequence>MTQAKNENWQLNDWGKEKDNWGYTPSPGNSCQKNSRPRYCYPELIKKGTSRWDGLSEWLKEKILQTVTSKWPENFNPDVGTGIKDSDRKPFNWGQVLHTIMNQIQTDMIADVDEHSTSRLWGNGEWYTILQPDSSLEKPWDKSEVGQKLLMTIVCILTGLTSSRTEEEVRYPGRGHLCGQLDQALMVDKDKWKRWLGNPQKLSREKKYECKHQEDSEGCKTAGMSLVLTVYRSLASLCTKCGPYSIARWVNTSLTEGIDQGEWYCEVIGRVMKCGKSSKRDWNINDLRMAPIQAETLVSQGSEPHQGNSEQGSDARVEAPNLTSSAQIESPFPTATQSDRGSTEQNPPPQADDLPKTIAGSQVGGGKSASFQHPGRVEQHQMNADESSRPENVPSKNEDSGDPGHGGPPQKADLGRPNTLNSDSGTSSGHGDVSRILKPAGQEGAGIPPLVGGAVAGVVAVILLGLASAYGIFRIYRGGKRARSRRDRINISVVPVSA</sequence>
<keyword evidence="2" id="KW-1133">Transmembrane helix</keyword>
<reference evidence="3 4" key="1">
    <citation type="submission" date="2013-02" db="EMBL/GenBank/DDBJ databases">
        <title>The Genome Sequence of Plasmodium inui San Antonio 1.</title>
        <authorList>
            <consortium name="The Broad Institute Genome Sequencing Platform"/>
            <consortium name="The Broad Institute Genome Sequencing Center for Infectious Disease"/>
            <person name="Neafsey D."/>
            <person name="Cheeseman I."/>
            <person name="Volkman S."/>
            <person name="Adams J."/>
            <person name="Walker B."/>
            <person name="Young S.K."/>
            <person name="Zeng Q."/>
            <person name="Gargeya S."/>
            <person name="Fitzgerald M."/>
            <person name="Haas B."/>
            <person name="Abouelleil A."/>
            <person name="Alvarado L."/>
            <person name="Arachchi H.M."/>
            <person name="Berlin A.M."/>
            <person name="Chapman S.B."/>
            <person name="Dewar J."/>
            <person name="Goldberg J."/>
            <person name="Griggs A."/>
            <person name="Gujja S."/>
            <person name="Hansen M."/>
            <person name="Howarth C."/>
            <person name="Imamovic A."/>
            <person name="Larimer J."/>
            <person name="McCowan C."/>
            <person name="Murphy C."/>
            <person name="Neiman D."/>
            <person name="Pearson M."/>
            <person name="Priest M."/>
            <person name="Roberts A."/>
            <person name="Saif S."/>
            <person name="Shea T."/>
            <person name="Sisk P."/>
            <person name="Sykes S."/>
            <person name="Wortman J."/>
            <person name="Nusbaum C."/>
            <person name="Birren B."/>
        </authorList>
    </citation>
    <scope>NUCLEOTIDE SEQUENCE [LARGE SCALE GENOMIC DNA]</scope>
    <source>
        <strain evidence="3 4">San Antonio 1</strain>
    </source>
</reference>
<dbReference type="GeneID" id="20040454"/>
<evidence type="ECO:0000313" key="3">
    <source>
        <dbReference type="EMBL" id="EUD64436.1"/>
    </source>
</evidence>
<evidence type="ECO:0000256" key="1">
    <source>
        <dbReference type="SAM" id="MobiDB-lite"/>
    </source>
</evidence>
<proteinExistence type="predicted"/>
<keyword evidence="2" id="KW-0472">Membrane</keyword>
<feature type="compositionally biased region" description="Polar residues" evidence="1">
    <location>
        <begin position="418"/>
        <end position="429"/>
    </location>
</feature>
<feature type="compositionally biased region" description="Polar residues" evidence="1">
    <location>
        <begin position="323"/>
        <end position="345"/>
    </location>
</feature>
<dbReference type="RefSeq" id="XP_008818974.1">
    <property type="nucleotide sequence ID" value="XM_008820752.1"/>
</dbReference>
<feature type="region of interest" description="Disordered" evidence="1">
    <location>
        <begin position="323"/>
        <end position="440"/>
    </location>
</feature>
<dbReference type="EMBL" id="KI965502">
    <property type="protein sequence ID" value="EUD64436.1"/>
    <property type="molecule type" value="Genomic_DNA"/>
</dbReference>
<feature type="transmembrane region" description="Helical" evidence="2">
    <location>
        <begin position="450"/>
        <end position="476"/>
    </location>
</feature>
<evidence type="ECO:0000256" key="2">
    <source>
        <dbReference type="SAM" id="Phobius"/>
    </source>
</evidence>
<organism evidence="3 4">
    <name type="scientific">Plasmodium inui San Antonio 1</name>
    <dbReference type="NCBI Taxonomy" id="1237626"/>
    <lineage>
        <taxon>Eukaryota</taxon>
        <taxon>Sar</taxon>
        <taxon>Alveolata</taxon>
        <taxon>Apicomplexa</taxon>
        <taxon>Aconoidasida</taxon>
        <taxon>Haemosporida</taxon>
        <taxon>Plasmodiidae</taxon>
        <taxon>Plasmodium</taxon>
        <taxon>Plasmodium (Plasmodium)</taxon>
    </lineage>
</organism>
<evidence type="ECO:0000313" key="4">
    <source>
        <dbReference type="Proteomes" id="UP000030640"/>
    </source>
</evidence>
<keyword evidence="4" id="KW-1185">Reference proteome</keyword>
<dbReference type="AlphaFoldDB" id="W7AGK3"/>
<accession>W7AGK3</accession>
<feature type="region of interest" description="Disordered" evidence="1">
    <location>
        <begin position="298"/>
        <end position="317"/>
    </location>
</feature>
<gene>
    <name evidence="3" type="ORF">C922_05180</name>
</gene>
<name>W7AGK3_9APIC</name>
<dbReference type="Proteomes" id="UP000030640">
    <property type="component" value="Unassembled WGS sequence"/>
</dbReference>